<dbReference type="PANTHER" id="PTHR30024:SF47">
    <property type="entry name" value="TAURINE-BINDING PERIPLASMIC PROTEIN"/>
    <property type="match status" value="1"/>
</dbReference>
<dbReference type="Gene3D" id="3.40.190.10">
    <property type="entry name" value="Periplasmic binding protein-like II"/>
    <property type="match status" value="2"/>
</dbReference>
<dbReference type="GO" id="GO:0042626">
    <property type="term" value="F:ATPase-coupled transmembrane transporter activity"/>
    <property type="evidence" value="ECO:0007669"/>
    <property type="project" value="InterPro"/>
</dbReference>
<dbReference type="Pfam" id="PF09084">
    <property type="entry name" value="NMT1"/>
    <property type="match status" value="1"/>
</dbReference>
<dbReference type="CDD" id="cd13563">
    <property type="entry name" value="PBP2_SsuA_like_6"/>
    <property type="match status" value="1"/>
</dbReference>
<reference evidence="7 8" key="1">
    <citation type="submission" date="2015-07" db="EMBL/GenBank/DDBJ databases">
        <title>Genome sequence of Leptolinea tardivitalis DSM 16556.</title>
        <authorList>
            <person name="Hemp J."/>
            <person name="Ward L.M."/>
            <person name="Pace L.A."/>
            <person name="Fischer W.W."/>
        </authorList>
    </citation>
    <scope>NUCLEOTIDE SEQUENCE [LARGE SCALE GENOMIC DNA]</scope>
    <source>
        <strain evidence="7 8">YMTK-2</strain>
    </source>
</reference>
<dbReference type="GO" id="GO:0016020">
    <property type="term" value="C:membrane"/>
    <property type="evidence" value="ECO:0007669"/>
    <property type="project" value="InterPro"/>
</dbReference>
<dbReference type="PATRIC" id="fig|229920.5.peg.878"/>
<keyword evidence="3" id="KW-0813">Transport</keyword>
<keyword evidence="8" id="KW-1185">Reference proteome</keyword>
<dbReference type="InterPro" id="IPR010067">
    <property type="entry name" value="ABC_SsuA_sub-bd"/>
</dbReference>
<evidence type="ECO:0000259" key="6">
    <source>
        <dbReference type="Pfam" id="PF09084"/>
    </source>
</evidence>
<dbReference type="GO" id="GO:0042597">
    <property type="term" value="C:periplasmic space"/>
    <property type="evidence" value="ECO:0007669"/>
    <property type="project" value="UniProtKB-SubCell"/>
</dbReference>
<keyword evidence="4" id="KW-0732">Signal</keyword>
<name>A0A0N8GKX0_9CHLR</name>
<accession>A0A0N8GKX0</accession>
<proteinExistence type="inferred from homology"/>
<protein>
    <submittedName>
        <fullName evidence="7">ABC transporter substrate-binding protein</fullName>
    </submittedName>
</protein>
<evidence type="ECO:0000256" key="2">
    <source>
        <dbReference type="ARBA" id="ARBA00010742"/>
    </source>
</evidence>
<evidence type="ECO:0000313" key="7">
    <source>
        <dbReference type="EMBL" id="KPL70874.1"/>
    </source>
</evidence>
<comment type="caution">
    <text evidence="7">The sequence shown here is derived from an EMBL/GenBank/DDBJ whole genome shotgun (WGS) entry which is preliminary data.</text>
</comment>
<dbReference type="STRING" id="229920.ADM99_13225"/>
<feature type="region of interest" description="Disordered" evidence="5">
    <location>
        <begin position="1"/>
        <end position="33"/>
    </location>
</feature>
<dbReference type="PANTHER" id="PTHR30024">
    <property type="entry name" value="ALIPHATIC SULFONATES-BINDING PROTEIN-RELATED"/>
    <property type="match status" value="1"/>
</dbReference>
<feature type="domain" description="SsuA/THI5-like" evidence="6">
    <location>
        <begin position="57"/>
        <end position="256"/>
    </location>
</feature>
<sequence>MLLTACAAPAPTSAPESVTAAPASAESSATQAAPAAETSKELVKVRIGTQPWIGYGPWWIAKEKGLFAKYGLDAELTDFVEDKEVNAAFASGNMEAANLATHTAIKLFSAGVDLKLVLLEDVSTTADAILSGEDITSIADLKGKQVAYEEGTTSDLLLNYALMQNKMTLADITPVPMPASDAGTALMSGKVPAAVTYEPYISEALKANTKLKTLYKAEERPGLISDVLVISGKFAKENPETAKALLKVWGEALDFYNKDTSAGQEIIAKAVGSSTEDLKTAFDGVKFYDLAQNQSDLSGSFTNTIKDVAEVSKSIGLFEEIPALDKLVDASFLK</sequence>
<organism evidence="7 8">
    <name type="scientific">Leptolinea tardivitalis</name>
    <dbReference type="NCBI Taxonomy" id="229920"/>
    <lineage>
        <taxon>Bacteria</taxon>
        <taxon>Bacillati</taxon>
        <taxon>Chloroflexota</taxon>
        <taxon>Anaerolineae</taxon>
        <taxon>Anaerolineales</taxon>
        <taxon>Anaerolineaceae</taxon>
        <taxon>Leptolinea</taxon>
    </lineage>
</organism>
<dbReference type="AlphaFoldDB" id="A0A0N8GKX0"/>
<comment type="subcellular location">
    <subcellularLocation>
        <location evidence="1">Periplasm</location>
    </subcellularLocation>
</comment>
<dbReference type="InterPro" id="IPR015168">
    <property type="entry name" value="SsuA/THI5"/>
</dbReference>
<dbReference type="SUPFAM" id="SSF53850">
    <property type="entry name" value="Periplasmic binding protein-like II"/>
    <property type="match status" value="1"/>
</dbReference>
<evidence type="ECO:0000256" key="5">
    <source>
        <dbReference type="SAM" id="MobiDB-lite"/>
    </source>
</evidence>
<evidence type="ECO:0000256" key="4">
    <source>
        <dbReference type="ARBA" id="ARBA00022729"/>
    </source>
</evidence>
<dbReference type="EMBL" id="LGCK01000013">
    <property type="protein sequence ID" value="KPL70874.1"/>
    <property type="molecule type" value="Genomic_DNA"/>
</dbReference>
<gene>
    <name evidence="7" type="ORF">ADM99_13225</name>
</gene>
<dbReference type="Proteomes" id="UP000050430">
    <property type="component" value="Unassembled WGS sequence"/>
</dbReference>
<comment type="similarity">
    <text evidence="2">Belongs to the bacterial solute-binding protein SsuA/TauA family.</text>
</comment>
<evidence type="ECO:0000256" key="1">
    <source>
        <dbReference type="ARBA" id="ARBA00004418"/>
    </source>
</evidence>
<evidence type="ECO:0000313" key="8">
    <source>
        <dbReference type="Proteomes" id="UP000050430"/>
    </source>
</evidence>
<evidence type="ECO:0000256" key="3">
    <source>
        <dbReference type="ARBA" id="ARBA00022448"/>
    </source>
</evidence>
<dbReference type="NCBIfam" id="TIGR01728">
    <property type="entry name" value="SsuA_fam"/>
    <property type="match status" value="1"/>
</dbReference>